<protein>
    <recommendedName>
        <fullName evidence="3">Nephrocystin 3-like N-terminal domain-containing protein</fullName>
    </recommendedName>
</protein>
<name>A0A9P9JJ11_9HYPO</name>
<dbReference type="AlphaFoldDB" id="A0A9P9JJ11"/>
<evidence type="ECO:0000256" key="2">
    <source>
        <dbReference type="PROSITE-ProRule" id="PRU00023"/>
    </source>
</evidence>
<feature type="domain" description="Nephrocystin 3-like N-terminal" evidence="3">
    <location>
        <begin position="84"/>
        <end position="257"/>
    </location>
</feature>
<evidence type="ECO:0000259" key="3">
    <source>
        <dbReference type="Pfam" id="PF24883"/>
    </source>
</evidence>
<dbReference type="Pfam" id="PF24883">
    <property type="entry name" value="NPHP3_N"/>
    <property type="match status" value="1"/>
</dbReference>
<dbReference type="PROSITE" id="PS50088">
    <property type="entry name" value="ANK_REPEAT"/>
    <property type="match status" value="4"/>
</dbReference>
<evidence type="ECO:0000256" key="1">
    <source>
        <dbReference type="ARBA" id="ARBA00022737"/>
    </source>
</evidence>
<dbReference type="PANTHER" id="PTHR10039:SF5">
    <property type="entry name" value="NACHT DOMAIN-CONTAINING PROTEIN"/>
    <property type="match status" value="1"/>
</dbReference>
<dbReference type="SUPFAM" id="SSF48403">
    <property type="entry name" value="Ankyrin repeat"/>
    <property type="match status" value="1"/>
</dbReference>
<keyword evidence="2" id="KW-0040">ANK repeat</keyword>
<dbReference type="InterPro" id="IPR036770">
    <property type="entry name" value="Ankyrin_rpt-contain_sf"/>
</dbReference>
<dbReference type="OrthoDB" id="194358at2759"/>
<feature type="repeat" description="ANK" evidence="2">
    <location>
        <begin position="723"/>
        <end position="757"/>
    </location>
</feature>
<proteinExistence type="predicted"/>
<accession>A0A9P9JJ11</accession>
<dbReference type="SMART" id="SM00248">
    <property type="entry name" value="ANK"/>
    <property type="match status" value="5"/>
</dbReference>
<dbReference type="Gene3D" id="1.25.40.20">
    <property type="entry name" value="Ankyrin repeat-containing domain"/>
    <property type="match status" value="2"/>
</dbReference>
<evidence type="ECO:0000313" key="4">
    <source>
        <dbReference type="EMBL" id="KAH7176156.1"/>
    </source>
</evidence>
<dbReference type="PRINTS" id="PR01415">
    <property type="entry name" value="ANKYRIN"/>
</dbReference>
<dbReference type="InterPro" id="IPR002110">
    <property type="entry name" value="Ankyrin_rpt"/>
</dbReference>
<dbReference type="Gene3D" id="3.40.50.300">
    <property type="entry name" value="P-loop containing nucleotide triphosphate hydrolases"/>
    <property type="match status" value="1"/>
</dbReference>
<keyword evidence="5" id="KW-1185">Reference proteome</keyword>
<dbReference type="Proteomes" id="UP000738349">
    <property type="component" value="Unassembled WGS sequence"/>
</dbReference>
<comment type="caution">
    <text evidence="4">The sequence shown here is derived from an EMBL/GenBank/DDBJ whole genome shotgun (WGS) entry which is preliminary data.</text>
</comment>
<dbReference type="Pfam" id="PF13637">
    <property type="entry name" value="Ank_4"/>
    <property type="match status" value="1"/>
</dbReference>
<dbReference type="PROSITE" id="PS50297">
    <property type="entry name" value="ANK_REP_REGION"/>
    <property type="match status" value="3"/>
</dbReference>
<organism evidence="4 5">
    <name type="scientific">Dactylonectria macrodidyma</name>
    <dbReference type="NCBI Taxonomy" id="307937"/>
    <lineage>
        <taxon>Eukaryota</taxon>
        <taxon>Fungi</taxon>
        <taxon>Dikarya</taxon>
        <taxon>Ascomycota</taxon>
        <taxon>Pezizomycotina</taxon>
        <taxon>Sordariomycetes</taxon>
        <taxon>Hypocreomycetidae</taxon>
        <taxon>Hypocreales</taxon>
        <taxon>Nectriaceae</taxon>
        <taxon>Dactylonectria</taxon>
    </lineage>
</organism>
<dbReference type="PANTHER" id="PTHR10039">
    <property type="entry name" value="AMELOGENIN"/>
    <property type="match status" value="1"/>
</dbReference>
<sequence length="832" mass="92943">MPWEIGVDGRPKRNLDEHPLCVTDGRPKRRLYEDHNRGLQAFPHGVQAAPRSLDEEQKRALLDSLRFNQIDARHENIKKAHTKTCTWLLGKSEYLDWLDPSKLGVHHGFLWIKGKPGAGKSTIMKFALNNARTKMKHRVIIAFFFNARGDNLEKSTIGMYRSLLLQLLERLPELQGVFDSLGLVTGNSGPRQWSVESLKVLFEQAVLGLGKSSLVCFIDALDECDEHQIRDMISFFEHVGELTTPAGIAFQVCFSSRHYPHITISKGLNLVLEGQEGHSQDLVSYLDSELKIGHGKLAEQIRVDLKEKASGVFMWIVLVVGILQREYDHGRKHTLRQKLRDIPGDLHELFRDILTRDHHNRGELLLCIQWVLFARQPLKPEQLYFAVLSGVDPKAISDWNPDEIEEADIKKFILSSSKGLAEVTRSKKYPTVQFIHESVRDFLLKENGLKEIWSDLGGNFQGESHERLKQCCLGYMSIGIADLNISVSLPKASSQRAAEARQSADTAFPFLEYAVRNVLYHADAAGVGGVNQTSFLQTFQVADWIKHDNLFERHEVRRHTPEASLLYILAEHNLASLIGSHSSNLSCFQVEGERYGPPIFAALATGSREAVWTLLKAQAEAEPVTSPLHSLCEQYYQDGKKQAHFGRDFKFSRQRSPLSYLAAGGDEIILAFILASGKYNADVESKDKAGRTPLSYAIENGHEAAIVRLLLDRGAQIEAADRNGRTPLLHATANRFGSEAVVRLLLDRGAQIEAADKDGRTPLLYTVKNGHMSASEAIVQLLLDRGAQIEAADKDGRTPLLHAVETGHRPASVAVVRLLKLHGAKSSLKTSP</sequence>
<dbReference type="InterPro" id="IPR027417">
    <property type="entry name" value="P-loop_NTPase"/>
</dbReference>
<feature type="repeat" description="ANK" evidence="2">
    <location>
        <begin position="758"/>
        <end position="794"/>
    </location>
</feature>
<dbReference type="SUPFAM" id="SSF52540">
    <property type="entry name" value="P-loop containing nucleoside triphosphate hydrolases"/>
    <property type="match status" value="1"/>
</dbReference>
<evidence type="ECO:0000313" key="5">
    <source>
        <dbReference type="Proteomes" id="UP000738349"/>
    </source>
</evidence>
<dbReference type="Pfam" id="PF12796">
    <property type="entry name" value="Ank_2"/>
    <property type="match status" value="1"/>
</dbReference>
<reference evidence="4" key="1">
    <citation type="journal article" date="2021" name="Nat. Commun.">
        <title>Genetic determinants of endophytism in the Arabidopsis root mycobiome.</title>
        <authorList>
            <person name="Mesny F."/>
            <person name="Miyauchi S."/>
            <person name="Thiergart T."/>
            <person name="Pickel B."/>
            <person name="Atanasova L."/>
            <person name="Karlsson M."/>
            <person name="Huettel B."/>
            <person name="Barry K.W."/>
            <person name="Haridas S."/>
            <person name="Chen C."/>
            <person name="Bauer D."/>
            <person name="Andreopoulos W."/>
            <person name="Pangilinan J."/>
            <person name="LaButti K."/>
            <person name="Riley R."/>
            <person name="Lipzen A."/>
            <person name="Clum A."/>
            <person name="Drula E."/>
            <person name="Henrissat B."/>
            <person name="Kohler A."/>
            <person name="Grigoriev I.V."/>
            <person name="Martin F.M."/>
            <person name="Hacquard S."/>
        </authorList>
    </citation>
    <scope>NUCLEOTIDE SEQUENCE</scope>
    <source>
        <strain evidence="4">MPI-CAGE-AT-0147</strain>
    </source>
</reference>
<dbReference type="InterPro" id="IPR056884">
    <property type="entry name" value="NPHP3-like_N"/>
</dbReference>
<keyword evidence="1" id="KW-0677">Repeat</keyword>
<feature type="repeat" description="ANK" evidence="2">
    <location>
        <begin position="795"/>
        <end position="831"/>
    </location>
</feature>
<gene>
    <name evidence="4" type="ORF">EDB81DRAFT_32969</name>
</gene>
<dbReference type="EMBL" id="JAGMUV010000001">
    <property type="protein sequence ID" value="KAH7176156.1"/>
    <property type="molecule type" value="Genomic_DNA"/>
</dbReference>
<feature type="repeat" description="ANK" evidence="2">
    <location>
        <begin position="689"/>
        <end position="722"/>
    </location>
</feature>